<evidence type="ECO:0000313" key="16">
    <source>
        <dbReference type="EMBL" id="SNT26927.1"/>
    </source>
</evidence>
<evidence type="ECO:0000256" key="7">
    <source>
        <dbReference type="ARBA" id="ARBA00022692"/>
    </source>
</evidence>
<feature type="transmembrane region" description="Helical" evidence="14">
    <location>
        <begin position="135"/>
        <end position="157"/>
    </location>
</feature>
<gene>
    <name evidence="16" type="ORF">SAMN05421640_3066</name>
</gene>
<keyword evidence="9 16" id="KW-0418">Kinase</keyword>
<dbReference type="Proteomes" id="UP000198393">
    <property type="component" value="Unassembled WGS sequence"/>
</dbReference>
<organism evidence="16 17">
    <name type="scientific">Ekhidna lutea</name>
    <dbReference type="NCBI Taxonomy" id="447679"/>
    <lineage>
        <taxon>Bacteria</taxon>
        <taxon>Pseudomonadati</taxon>
        <taxon>Bacteroidota</taxon>
        <taxon>Cytophagia</taxon>
        <taxon>Cytophagales</taxon>
        <taxon>Reichenbachiellaceae</taxon>
        <taxon>Ekhidna</taxon>
    </lineage>
</organism>
<evidence type="ECO:0000256" key="2">
    <source>
        <dbReference type="ARBA" id="ARBA00004651"/>
    </source>
</evidence>
<evidence type="ECO:0000256" key="9">
    <source>
        <dbReference type="ARBA" id="ARBA00022777"/>
    </source>
</evidence>
<reference evidence="16 17" key="1">
    <citation type="submission" date="2017-06" db="EMBL/GenBank/DDBJ databases">
        <authorList>
            <person name="Kim H.J."/>
            <person name="Triplett B.A."/>
        </authorList>
    </citation>
    <scope>NUCLEOTIDE SEQUENCE [LARGE SCALE GENOMIC DNA]</scope>
    <source>
        <strain evidence="16 17">DSM 19307</strain>
    </source>
</reference>
<keyword evidence="5" id="KW-0597">Phosphoprotein</keyword>
<evidence type="ECO:0000256" key="3">
    <source>
        <dbReference type="ARBA" id="ARBA00012438"/>
    </source>
</evidence>
<dbReference type="InterPro" id="IPR003661">
    <property type="entry name" value="HisK_dim/P_dom"/>
</dbReference>
<dbReference type="InterPro" id="IPR036097">
    <property type="entry name" value="HisK_dim/P_sf"/>
</dbReference>
<evidence type="ECO:0000256" key="1">
    <source>
        <dbReference type="ARBA" id="ARBA00000085"/>
    </source>
</evidence>
<dbReference type="InterPro" id="IPR003594">
    <property type="entry name" value="HATPase_dom"/>
</dbReference>
<dbReference type="PANTHER" id="PTHR45528:SF1">
    <property type="entry name" value="SENSOR HISTIDINE KINASE CPXA"/>
    <property type="match status" value="1"/>
</dbReference>
<evidence type="ECO:0000256" key="5">
    <source>
        <dbReference type="ARBA" id="ARBA00022553"/>
    </source>
</evidence>
<comment type="catalytic activity">
    <reaction evidence="1">
        <text>ATP + protein L-histidine = ADP + protein N-phospho-L-histidine.</text>
        <dbReference type="EC" id="2.7.13.3"/>
    </reaction>
</comment>
<keyword evidence="4" id="KW-1003">Cell membrane</keyword>
<dbReference type="CDD" id="cd00075">
    <property type="entry name" value="HATPase"/>
    <property type="match status" value="1"/>
</dbReference>
<evidence type="ECO:0000256" key="12">
    <source>
        <dbReference type="ARBA" id="ARBA00023012"/>
    </source>
</evidence>
<dbReference type="AlphaFoldDB" id="A0A239L8G4"/>
<evidence type="ECO:0000256" key="10">
    <source>
        <dbReference type="ARBA" id="ARBA00022840"/>
    </source>
</evidence>
<dbReference type="RefSeq" id="WP_089357749.1">
    <property type="nucleotide sequence ID" value="NZ_FZPD01000005.1"/>
</dbReference>
<keyword evidence="13 14" id="KW-0472">Membrane</keyword>
<keyword evidence="12" id="KW-0902">Two-component regulatory system</keyword>
<evidence type="ECO:0000259" key="15">
    <source>
        <dbReference type="PROSITE" id="PS50109"/>
    </source>
</evidence>
<dbReference type="CDD" id="cd00082">
    <property type="entry name" value="HisKA"/>
    <property type="match status" value="1"/>
</dbReference>
<evidence type="ECO:0000256" key="14">
    <source>
        <dbReference type="SAM" id="Phobius"/>
    </source>
</evidence>
<dbReference type="SUPFAM" id="SSF55874">
    <property type="entry name" value="ATPase domain of HSP90 chaperone/DNA topoisomerase II/histidine kinase"/>
    <property type="match status" value="1"/>
</dbReference>
<keyword evidence="6" id="KW-0808">Transferase</keyword>
<dbReference type="Gene3D" id="1.10.287.130">
    <property type="match status" value="1"/>
</dbReference>
<protein>
    <recommendedName>
        <fullName evidence="3">histidine kinase</fullName>
        <ecNumber evidence="3">2.7.13.3</ecNumber>
    </recommendedName>
</protein>
<dbReference type="PROSITE" id="PS50109">
    <property type="entry name" value="HIS_KIN"/>
    <property type="match status" value="1"/>
</dbReference>
<dbReference type="Pfam" id="PF02518">
    <property type="entry name" value="HATPase_c"/>
    <property type="match status" value="1"/>
</dbReference>
<dbReference type="Pfam" id="PF00512">
    <property type="entry name" value="HisKA"/>
    <property type="match status" value="1"/>
</dbReference>
<feature type="domain" description="Histidine kinase" evidence="15">
    <location>
        <begin position="216"/>
        <end position="403"/>
    </location>
</feature>
<dbReference type="OrthoDB" id="1522504at2"/>
<dbReference type="PANTHER" id="PTHR45528">
    <property type="entry name" value="SENSOR HISTIDINE KINASE CPXA"/>
    <property type="match status" value="1"/>
</dbReference>
<keyword evidence="17" id="KW-1185">Reference proteome</keyword>
<comment type="subcellular location">
    <subcellularLocation>
        <location evidence="2">Cell membrane</location>
        <topology evidence="2">Multi-pass membrane protein</topology>
    </subcellularLocation>
</comment>
<evidence type="ECO:0000256" key="13">
    <source>
        <dbReference type="ARBA" id="ARBA00023136"/>
    </source>
</evidence>
<dbReference type="InterPro" id="IPR050398">
    <property type="entry name" value="HssS/ArlS-like"/>
</dbReference>
<keyword evidence="7 14" id="KW-0812">Transmembrane</keyword>
<evidence type="ECO:0000256" key="4">
    <source>
        <dbReference type="ARBA" id="ARBA00022475"/>
    </source>
</evidence>
<dbReference type="EC" id="2.7.13.3" evidence="3"/>
<evidence type="ECO:0000313" key="17">
    <source>
        <dbReference type="Proteomes" id="UP000198393"/>
    </source>
</evidence>
<evidence type="ECO:0000256" key="8">
    <source>
        <dbReference type="ARBA" id="ARBA00022741"/>
    </source>
</evidence>
<keyword evidence="10" id="KW-0067">ATP-binding</keyword>
<dbReference type="GO" id="GO:0005886">
    <property type="term" value="C:plasma membrane"/>
    <property type="evidence" value="ECO:0007669"/>
    <property type="project" value="UniProtKB-SubCell"/>
</dbReference>
<name>A0A239L8G4_EKHLU</name>
<feature type="transmembrane region" description="Helical" evidence="14">
    <location>
        <begin position="6"/>
        <end position="30"/>
    </location>
</feature>
<dbReference type="EMBL" id="FZPD01000005">
    <property type="protein sequence ID" value="SNT26927.1"/>
    <property type="molecule type" value="Genomic_DNA"/>
</dbReference>
<dbReference type="GO" id="GO:0005524">
    <property type="term" value="F:ATP binding"/>
    <property type="evidence" value="ECO:0007669"/>
    <property type="project" value="UniProtKB-KW"/>
</dbReference>
<evidence type="ECO:0000256" key="6">
    <source>
        <dbReference type="ARBA" id="ARBA00022679"/>
    </source>
</evidence>
<dbReference type="SUPFAM" id="SSF47384">
    <property type="entry name" value="Homodimeric domain of signal transducing histidine kinase"/>
    <property type="match status" value="1"/>
</dbReference>
<keyword evidence="8" id="KW-0547">Nucleotide-binding</keyword>
<dbReference type="SMART" id="SM00388">
    <property type="entry name" value="HisKA"/>
    <property type="match status" value="1"/>
</dbReference>
<accession>A0A239L8G4</accession>
<proteinExistence type="predicted"/>
<evidence type="ECO:0000256" key="11">
    <source>
        <dbReference type="ARBA" id="ARBA00022989"/>
    </source>
</evidence>
<dbReference type="Gene3D" id="3.30.565.10">
    <property type="entry name" value="Histidine kinase-like ATPase, C-terminal domain"/>
    <property type="match status" value="1"/>
</dbReference>
<dbReference type="SMART" id="SM00387">
    <property type="entry name" value="HATPase_c"/>
    <property type="match status" value="1"/>
</dbReference>
<dbReference type="GO" id="GO:0000155">
    <property type="term" value="F:phosphorelay sensor kinase activity"/>
    <property type="evidence" value="ECO:0007669"/>
    <property type="project" value="InterPro"/>
</dbReference>
<keyword evidence="11 14" id="KW-1133">Transmembrane helix</keyword>
<sequence length="417" mass="48086">MNLIARITILFVFVSLVVFLIGGVISFNVMMREVNFEQRRFLIERLDGLEKRLERRPVKDTASWTKLKIIRMPELMEDRTSFSDTVVMHNQLDRLEPHLRLDAVRTVDGVSYQISLYDIIIEPDDIRDGLVESLVTMYLILLGAVLIIGFMASYFILRPFNVTLDIIKNFSLTGSNQQVVFQKSNVIEFNRLNHFLEEMTNKVRSDYQSLKEFSENASHELQTPLAIVQSKLEVLMDGENLTEEQLEQISFVQSAIKRLSNLSNALALLTKIENREFENVSEVDLSGLLSKMLEEFKELIELKSIERDESITETAKIQADQVLIELMLTNLINNAIRHNWEGGKIKVDLNGSELTISNTGQELTIPGDQLFERFKKSNQSSHSMGLGLAIVKKICDYYDYEIGYEYKDDFHTIHIRF</sequence>
<dbReference type="InterPro" id="IPR005467">
    <property type="entry name" value="His_kinase_dom"/>
</dbReference>
<dbReference type="InterPro" id="IPR036890">
    <property type="entry name" value="HATPase_C_sf"/>
</dbReference>